<name>A0A1G1KR95_9BACT</name>
<gene>
    <name evidence="3" type="ORF">A3G33_10865</name>
</gene>
<dbReference type="EMBL" id="MHFR01000063">
    <property type="protein sequence ID" value="OGW95470.1"/>
    <property type="molecule type" value="Genomic_DNA"/>
</dbReference>
<dbReference type="SMART" id="SM00465">
    <property type="entry name" value="GIYc"/>
    <property type="match status" value="1"/>
</dbReference>
<evidence type="ECO:0000313" key="3">
    <source>
        <dbReference type="EMBL" id="OGW95470.1"/>
    </source>
</evidence>
<dbReference type="InterPro" id="IPR035901">
    <property type="entry name" value="GIY-YIG_endonuc_sf"/>
</dbReference>
<organism evidence="3 4">
    <name type="scientific">Candidatus Danuiimicrobium aquiferis</name>
    <dbReference type="NCBI Taxonomy" id="1801832"/>
    <lineage>
        <taxon>Bacteria</taxon>
        <taxon>Pseudomonadati</taxon>
        <taxon>Candidatus Omnitrophota</taxon>
        <taxon>Candidatus Danuiimicrobium</taxon>
    </lineage>
</organism>
<feature type="domain" description="GIY-YIG" evidence="2">
    <location>
        <begin position="1"/>
        <end position="76"/>
    </location>
</feature>
<evidence type="ECO:0000313" key="4">
    <source>
        <dbReference type="Proteomes" id="UP000178187"/>
    </source>
</evidence>
<dbReference type="InterPro" id="IPR050190">
    <property type="entry name" value="UPF0213_domain"/>
</dbReference>
<comment type="similarity">
    <text evidence="1">Belongs to the UPF0213 family.</text>
</comment>
<proteinExistence type="inferred from homology"/>
<accession>A0A1G1KR95</accession>
<dbReference type="PANTHER" id="PTHR34477">
    <property type="entry name" value="UPF0213 PROTEIN YHBQ"/>
    <property type="match status" value="1"/>
</dbReference>
<evidence type="ECO:0000256" key="1">
    <source>
        <dbReference type="ARBA" id="ARBA00007435"/>
    </source>
</evidence>
<dbReference type="Pfam" id="PF01541">
    <property type="entry name" value="GIY-YIG"/>
    <property type="match status" value="1"/>
</dbReference>
<dbReference type="PANTHER" id="PTHR34477:SF5">
    <property type="entry name" value="BSL5627 PROTEIN"/>
    <property type="match status" value="1"/>
</dbReference>
<sequence>MYFVYILANKKNGTLYIGVTSELKKRIYEHKEKLVDGFTKKYGVDKLVYYEQTDDIKEAILREKQLKKWRRDWKIQLIEEQNSKWEDLYDGLFD</sequence>
<comment type="caution">
    <text evidence="3">The sequence shown here is derived from an EMBL/GenBank/DDBJ whole genome shotgun (WGS) entry which is preliminary data.</text>
</comment>
<dbReference type="SUPFAM" id="SSF82771">
    <property type="entry name" value="GIY-YIG endonuclease"/>
    <property type="match status" value="1"/>
</dbReference>
<protein>
    <submittedName>
        <fullName evidence="3">GIY-YIG nuclease</fullName>
    </submittedName>
</protein>
<dbReference type="InterPro" id="IPR000305">
    <property type="entry name" value="GIY-YIG_endonuc"/>
</dbReference>
<evidence type="ECO:0000259" key="2">
    <source>
        <dbReference type="PROSITE" id="PS50164"/>
    </source>
</evidence>
<reference evidence="3 4" key="1">
    <citation type="journal article" date="2016" name="Nat. Commun.">
        <title>Thousands of microbial genomes shed light on interconnected biogeochemical processes in an aquifer system.</title>
        <authorList>
            <person name="Anantharaman K."/>
            <person name="Brown C.T."/>
            <person name="Hug L.A."/>
            <person name="Sharon I."/>
            <person name="Castelle C.J."/>
            <person name="Probst A.J."/>
            <person name="Thomas B.C."/>
            <person name="Singh A."/>
            <person name="Wilkins M.J."/>
            <person name="Karaoz U."/>
            <person name="Brodie E.L."/>
            <person name="Williams K.H."/>
            <person name="Hubbard S.S."/>
            <person name="Banfield J.F."/>
        </authorList>
    </citation>
    <scope>NUCLEOTIDE SEQUENCE [LARGE SCALE GENOMIC DNA]</scope>
</reference>
<dbReference type="PROSITE" id="PS50164">
    <property type="entry name" value="GIY_YIG"/>
    <property type="match status" value="1"/>
</dbReference>
<dbReference type="Proteomes" id="UP000178187">
    <property type="component" value="Unassembled WGS sequence"/>
</dbReference>
<dbReference type="Gene3D" id="3.40.1440.10">
    <property type="entry name" value="GIY-YIG endonuclease"/>
    <property type="match status" value="1"/>
</dbReference>
<dbReference type="CDD" id="cd10448">
    <property type="entry name" value="GIY-YIG_unchar_3"/>
    <property type="match status" value="1"/>
</dbReference>
<dbReference type="AlphaFoldDB" id="A0A1G1KR95"/>